<evidence type="ECO:0000256" key="1">
    <source>
        <dbReference type="SAM" id="MobiDB-lite"/>
    </source>
</evidence>
<dbReference type="Proteomes" id="UP000027195">
    <property type="component" value="Unassembled WGS sequence"/>
</dbReference>
<protein>
    <submittedName>
        <fullName evidence="2">Uncharacterized protein</fullName>
    </submittedName>
</protein>
<feature type="compositionally biased region" description="Basic and acidic residues" evidence="1">
    <location>
        <begin position="91"/>
        <end position="110"/>
    </location>
</feature>
<sequence>MRHMYKFDRPQPHTIPRAAVRSKNPYIDSTPSPSAVVGDVTPSKWASHNIYKDISGSLIVVTKTSAAIPSAPKNAPKPVKTTAPRPPAIELRSHAEKKPTKPVKAVKEKENKSQLPLDDFFKYSRFDLAAAVRSHGCGPTLATPQETVVQEPAPQSALDDYVKYSMFDLAAAVREHGCGPTRATPQDAPTQEPMSEPASDAPELPVVEVCPTYVEAEEEHRACPPVNTLPSIVEEEEEEEPLGSLWSASLFPATDDDAFSLFEDDYRGEVGRTGCPPSCSKFHPQAIPTAAPTPVNTPVSQPYVHTPANHPRPSSSVISSLRAEATAAAPKVLKSLPEISKPTPLAPSSSRRRQLRRRNARKSHEPSSAPKPLLEPTTAAAVAVAAAEAERALDAAKKSSVEQIERVEERAFEPRVSFADVPAPKAKVSARSKPSSNTRAGKPGKATKFFGVLWGKVASK</sequence>
<proteinExistence type="predicted"/>
<feature type="region of interest" description="Disordered" evidence="1">
    <location>
        <begin position="177"/>
        <end position="201"/>
    </location>
</feature>
<feature type="compositionally biased region" description="Low complexity" evidence="1">
    <location>
        <begin position="288"/>
        <end position="299"/>
    </location>
</feature>
<keyword evidence="3" id="KW-1185">Reference proteome</keyword>
<feature type="region of interest" description="Disordered" evidence="1">
    <location>
        <begin position="333"/>
        <end position="376"/>
    </location>
</feature>
<accession>A0A067MQ24</accession>
<feature type="compositionally biased region" description="Polar residues" evidence="1">
    <location>
        <begin position="183"/>
        <end position="193"/>
    </location>
</feature>
<reference evidence="3" key="1">
    <citation type="journal article" date="2014" name="Proc. Natl. Acad. Sci. U.S.A.">
        <title>Extensive sampling of basidiomycete genomes demonstrates inadequacy of the white-rot/brown-rot paradigm for wood decay fungi.</title>
        <authorList>
            <person name="Riley R."/>
            <person name="Salamov A.A."/>
            <person name="Brown D.W."/>
            <person name="Nagy L.G."/>
            <person name="Floudas D."/>
            <person name="Held B.W."/>
            <person name="Levasseur A."/>
            <person name="Lombard V."/>
            <person name="Morin E."/>
            <person name="Otillar R."/>
            <person name="Lindquist E.A."/>
            <person name="Sun H."/>
            <person name="LaButti K.M."/>
            <person name="Schmutz J."/>
            <person name="Jabbour D."/>
            <person name="Luo H."/>
            <person name="Baker S.E."/>
            <person name="Pisabarro A.G."/>
            <person name="Walton J.D."/>
            <person name="Blanchette R.A."/>
            <person name="Henrissat B."/>
            <person name="Martin F."/>
            <person name="Cullen D."/>
            <person name="Hibbett D.S."/>
            <person name="Grigoriev I.V."/>
        </authorList>
    </citation>
    <scope>NUCLEOTIDE SEQUENCE [LARGE SCALE GENOMIC DNA]</scope>
    <source>
        <strain evidence="3">FD-172 SS1</strain>
    </source>
</reference>
<dbReference type="EMBL" id="KL198023">
    <property type="protein sequence ID" value="KDQ17674.1"/>
    <property type="molecule type" value="Genomic_DNA"/>
</dbReference>
<feature type="compositionally biased region" description="Basic residues" evidence="1">
    <location>
        <begin position="350"/>
        <end position="361"/>
    </location>
</feature>
<organism evidence="2 3">
    <name type="scientific">Botryobasidium botryosum (strain FD-172 SS1)</name>
    <dbReference type="NCBI Taxonomy" id="930990"/>
    <lineage>
        <taxon>Eukaryota</taxon>
        <taxon>Fungi</taxon>
        <taxon>Dikarya</taxon>
        <taxon>Basidiomycota</taxon>
        <taxon>Agaricomycotina</taxon>
        <taxon>Agaricomycetes</taxon>
        <taxon>Cantharellales</taxon>
        <taxon>Botryobasidiaceae</taxon>
        <taxon>Botryobasidium</taxon>
    </lineage>
</organism>
<evidence type="ECO:0000313" key="2">
    <source>
        <dbReference type="EMBL" id="KDQ17674.1"/>
    </source>
</evidence>
<feature type="region of interest" description="Disordered" evidence="1">
    <location>
        <begin position="69"/>
        <end position="110"/>
    </location>
</feature>
<dbReference type="AlphaFoldDB" id="A0A067MQ24"/>
<evidence type="ECO:0000313" key="3">
    <source>
        <dbReference type="Proteomes" id="UP000027195"/>
    </source>
</evidence>
<dbReference type="InParanoid" id="A0A067MQ24"/>
<dbReference type="HOGENOM" id="CLU_594450_0_0_1"/>
<feature type="compositionally biased region" description="Basic and acidic residues" evidence="1">
    <location>
        <begin position="1"/>
        <end position="11"/>
    </location>
</feature>
<feature type="region of interest" description="Disordered" evidence="1">
    <location>
        <begin position="422"/>
        <end position="445"/>
    </location>
</feature>
<name>A0A067MQ24_BOTB1</name>
<gene>
    <name evidence="2" type="ORF">BOTBODRAFT_172112</name>
</gene>
<feature type="region of interest" description="Disordered" evidence="1">
    <location>
        <begin position="286"/>
        <end position="319"/>
    </location>
</feature>
<feature type="region of interest" description="Disordered" evidence="1">
    <location>
        <begin position="1"/>
        <end position="35"/>
    </location>
</feature>